<dbReference type="InterPro" id="IPR011852">
    <property type="entry name" value="TRAP_TAXI"/>
</dbReference>
<sequence length="334" mass="34800">MVDASDEGRASGNRPVAAPAQPWSGLARRAALSLALGLLPSRRAVAQAPLVLATSTPGGGLSTFADALLAELSGVKPEFPFTHRHTAGSAENIRLLGTGAADVAIVAGETATNALAGENAPMVLAALYGTPVMFAVRGDSRHRDIASLRGQPVLWGATGSNFVVVARQVIGSLGLDIEHDFRPVFASQMADAPALVLDGRVAALWGGGAGWPAFAGVAAGPRGIRFITPTAEEQRRIVQDHPSLRLMSLPANSYSGQTDAIPSIGTWVYLVGRRSLPEDVAYRMARGLHQVQPALARRVPQAAEMTPASTIAATPEPATIHPGARRYLQEVGVL</sequence>
<evidence type="ECO:0000313" key="3">
    <source>
        <dbReference type="Proteomes" id="UP000295096"/>
    </source>
</evidence>
<dbReference type="EMBL" id="SMSJ01000240">
    <property type="protein sequence ID" value="TDH56586.1"/>
    <property type="molecule type" value="Genomic_DNA"/>
</dbReference>
<keyword evidence="3" id="KW-1185">Reference proteome</keyword>
<dbReference type="Gene3D" id="3.40.190.10">
    <property type="entry name" value="Periplasmic binding protein-like II"/>
    <property type="match status" value="2"/>
</dbReference>
<accession>A0A4R5Q1N1</accession>
<dbReference type="AlphaFoldDB" id="A0A4R5Q1N1"/>
<dbReference type="PANTHER" id="PTHR42941:SF1">
    <property type="entry name" value="SLL1037 PROTEIN"/>
    <property type="match status" value="1"/>
</dbReference>
<evidence type="ECO:0000256" key="1">
    <source>
        <dbReference type="SAM" id="MobiDB-lite"/>
    </source>
</evidence>
<feature type="region of interest" description="Disordered" evidence="1">
    <location>
        <begin position="1"/>
        <end position="20"/>
    </location>
</feature>
<dbReference type="Pfam" id="PF16868">
    <property type="entry name" value="NMT1_3"/>
    <property type="match status" value="1"/>
</dbReference>
<gene>
    <name evidence="2" type="ORF">E2C06_36275</name>
</gene>
<dbReference type="Proteomes" id="UP000295096">
    <property type="component" value="Unassembled WGS sequence"/>
</dbReference>
<dbReference type="SUPFAM" id="SSF53850">
    <property type="entry name" value="Periplasmic binding protein-like II"/>
    <property type="match status" value="1"/>
</dbReference>
<comment type="caution">
    <text evidence="2">The sequence shown here is derived from an EMBL/GenBank/DDBJ whole genome shotgun (WGS) entry which is preliminary data.</text>
</comment>
<dbReference type="PANTHER" id="PTHR42941">
    <property type="entry name" value="SLL1037 PROTEIN"/>
    <property type="match status" value="1"/>
</dbReference>
<dbReference type="OrthoDB" id="7331522at2"/>
<protein>
    <submittedName>
        <fullName evidence="2">TAXI family TRAP transporter solute-binding subunit</fullName>
    </submittedName>
</protein>
<name>A0A4R5Q1N1_9PROT</name>
<proteinExistence type="predicted"/>
<dbReference type="NCBIfam" id="TIGR02122">
    <property type="entry name" value="TRAP_TAXI"/>
    <property type="match status" value="1"/>
</dbReference>
<organism evidence="2 3">
    <name type="scientific">Dankookia rubra</name>
    <dbReference type="NCBI Taxonomy" id="1442381"/>
    <lineage>
        <taxon>Bacteria</taxon>
        <taxon>Pseudomonadati</taxon>
        <taxon>Pseudomonadota</taxon>
        <taxon>Alphaproteobacteria</taxon>
        <taxon>Acetobacterales</taxon>
        <taxon>Roseomonadaceae</taxon>
        <taxon>Dankookia</taxon>
    </lineage>
</organism>
<evidence type="ECO:0000313" key="2">
    <source>
        <dbReference type="EMBL" id="TDH56586.1"/>
    </source>
</evidence>
<reference evidence="2 3" key="1">
    <citation type="journal article" date="2016" name="J. Microbiol.">
        <title>Dankookia rubra gen. nov., sp. nov., an alphaproteobacterium isolated from sediment of a shallow stream.</title>
        <authorList>
            <person name="Kim W.H."/>
            <person name="Kim D.H."/>
            <person name="Kang K."/>
            <person name="Ahn T.Y."/>
        </authorList>
    </citation>
    <scope>NUCLEOTIDE SEQUENCE [LARGE SCALE GENOMIC DNA]</scope>
    <source>
        <strain evidence="2 3">JCM30602</strain>
    </source>
</reference>